<dbReference type="Pfam" id="PF13439">
    <property type="entry name" value="Glyco_transf_4"/>
    <property type="match status" value="1"/>
</dbReference>
<dbReference type="EMBL" id="JAKRVY010000001">
    <property type="protein sequence ID" value="MCL9812823.1"/>
    <property type="molecule type" value="Genomic_DNA"/>
</dbReference>
<dbReference type="GO" id="GO:0016757">
    <property type="term" value="F:glycosyltransferase activity"/>
    <property type="evidence" value="ECO:0007669"/>
    <property type="project" value="InterPro"/>
</dbReference>
<reference evidence="3 4" key="1">
    <citation type="journal article" date="2022" name="Syst. Appl. Microbiol.">
        <title>Natronocalculus amylovorans gen. nov., sp. nov., and Natranaeroarchaeum aerophilus sp. nov., dominant culturable amylolytic natronoarchaea from hypersaline soda lakes in southwestern Siberia.</title>
        <authorList>
            <person name="Sorokin D.Y."/>
            <person name="Elcheninov A.G."/>
            <person name="Khizhniak T.V."/>
            <person name="Koenen M."/>
            <person name="Bale N.J."/>
            <person name="Damste J.S.S."/>
            <person name="Kublanov I.V."/>
        </authorList>
    </citation>
    <scope>NUCLEOTIDE SEQUENCE [LARGE SCALE GENOMIC DNA]</scope>
    <source>
        <strain evidence="3 4">AArc-St1-1</strain>
    </source>
</reference>
<dbReference type="Pfam" id="PF00534">
    <property type="entry name" value="Glycos_transf_1"/>
    <property type="match status" value="1"/>
</dbReference>
<dbReference type="PANTHER" id="PTHR45947:SF3">
    <property type="entry name" value="SULFOQUINOVOSYL TRANSFERASE SQD2"/>
    <property type="match status" value="1"/>
</dbReference>
<evidence type="ECO:0000313" key="3">
    <source>
        <dbReference type="EMBL" id="MCL9812823.1"/>
    </source>
</evidence>
<dbReference type="SUPFAM" id="SSF53756">
    <property type="entry name" value="UDP-Glycosyltransferase/glycogen phosphorylase"/>
    <property type="match status" value="1"/>
</dbReference>
<name>A0AAE3FQ50_9EURY</name>
<evidence type="ECO:0000259" key="1">
    <source>
        <dbReference type="Pfam" id="PF00534"/>
    </source>
</evidence>
<feature type="domain" description="Glycosyltransferase subfamily 4-like N-terminal" evidence="2">
    <location>
        <begin position="15"/>
        <end position="175"/>
    </location>
</feature>
<gene>
    <name evidence="3" type="ORF">AArcSt11_04055</name>
</gene>
<protein>
    <submittedName>
        <fullName evidence="3">Glycosyltransferase family 4 protein</fullName>
    </submittedName>
</protein>
<evidence type="ECO:0000313" key="4">
    <source>
        <dbReference type="Proteomes" id="UP001202674"/>
    </source>
</evidence>
<keyword evidence="4" id="KW-1185">Reference proteome</keyword>
<dbReference type="InterPro" id="IPR001296">
    <property type="entry name" value="Glyco_trans_1"/>
</dbReference>
<evidence type="ECO:0000259" key="2">
    <source>
        <dbReference type="Pfam" id="PF13439"/>
    </source>
</evidence>
<organism evidence="3 4">
    <name type="scientific">Natranaeroarchaeum aerophilus</name>
    <dbReference type="NCBI Taxonomy" id="2917711"/>
    <lineage>
        <taxon>Archaea</taxon>
        <taxon>Methanobacteriati</taxon>
        <taxon>Methanobacteriota</taxon>
        <taxon>Stenosarchaea group</taxon>
        <taxon>Halobacteria</taxon>
        <taxon>Halobacteriales</taxon>
        <taxon>Natronoarchaeaceae</taxon>
        <taxon>Natranaeroarchaeum</taxon>
    </lineage>
</organism>
<dbReference type="AlphaFoldDB" id="A0AAE3FQ50"/>
<proteinExistence type="predicted"/>
<dbReference type="InterPro" id="IPR028098">
    <property type="entry name" value="Glyco_trans_4-like_N"/>
</dbReference>
<dbReference type="InterPro" id="IPR050194">
    <property type="entry name" value="Glycosyltransferase_grp1"/>
</dbReference>
<dbReference type="Proteomes" id="UP001202674">
    <property type="component" value="Unassembled WGS sequence"/>
</dbReference>
<dbReference type="PANTHER" id="PTHR45947">
    <property type="entry name" value="SULFOQUINOVOSYL TRANSFERASE SQD2"/>
    <property type="match status" value="1"/>
</dbReference>
<dbReference type="Gene3D" id="3.40.50.2000">
    <property type="entry name" value="Glycogen Phosphorylase B"/>
    <property type="match status" value="2"/>
</dbReference>
<sequence length="350" mass="38136">MKIDLVTHRYPPDLGGIERHVGELARWLVGDGHDVTVHATDWDGSYDRESRDGAVRVRRYPVAAPGDAYYISPHIARAVCRSDADVVHAHGYHSFPLAFAALGARSTPLVVTPHYTGRGSTTVRSLLHRLYAPIGGRALRSADATVAVSKWERGRLAEEFDCDARVIPNGVDVEQFEAADAPERDRPYLLSVCRLVEYKGVQHVIDALADLPEYDLLVAGTGEYREALESRVAERGVDDRVEFLGYVADERLPGLYAGATAHVFLSDYECYGLTVGESLAAGTPCVVRDATALSEWTNVDGCVGVEDVDARVVADAVRAAVELTPQPDALTTWAEMSADVLALYEDVVDE</sequence>
<comment type="caution">
    <text evidence="3">The sequence shown here is derived from an EMBL/GenBank/DDBJ whole genome shotgun (WGS) entry which is preliminary data.</text>
</comment>
<accession>A0AAE3FQ50</accession>
<dbReference type="CDD" id="cd03801">
    <property type="entry name" value="GT4_PimA-like"/>
    <property type="match status" value="1"/>
</dbReference>
<dbReference type="RefSeq" id="WP_250594849.1">
    <property type="nucleotide sequence ID" value="NZ_JAKRVY010000001.1"/>
</dbReference>
<feature type="domain" description="Glycosyl transferase family 1" evidence="1">
    <location>
        <begin position="180"/>
        <end position="326"/>
    </location>
</feature>